<dbReference type="CDD" id="cd17546">
    <property type="entry name" value="REC_hyHK_CKI1_RcsC-like"/>
    <property type="match status" value="1"/>
</dbReference>
<dbReference type="SMART" id="SM00086">
    <property type="entry name" value="PAC"/>
    <property type="match status" value="2"/>
</dbReference>
<evidence type="ECO:0000259" key="7">
    <source>
        <dbReference type="PROSITE" id="PS50109"/>
    </source>
</evidence>
<feature type="domain" description="PAS" evidence="9">
    <location>
        <begin position="10"/>
        <end position="65"/>
    </location>
</feature>
<dbReference type="Gene3D" id="3.30.565.10">
    <property type="entry name" value="Histidine kinase-like ATPase, C-terminal domain"/>
    <property type="match status" value="2"/>
</dbReference>
<dbReference type="Gene3D" id="3.30.450.20">
    <property type="entry name" value="PAS domain"/>
    <property type="match status" value="2"/>
</dbReference>
<evidence type="ECO:0000259" key="8">
    <source>
        <dbReference type="PROSITE" id="PS50110"/>
    </source>
</evidence>
<dbReference type="EMBL" id="OZ020097">
    <property type="protein sequence ID" value="CAK9269324.1"/>
    <property type="molecule type" value="Genomic_DNA"/>
</dbReference>
<dbReference type="SUPFAM" id="SSF55874">
    <property type="entry name" value="ATPase domain of HSP90 chaperone/DNA topoisomerase II/histidine kinase"/>
    <property type="match status" value="2"/>
</dbReference>
<dbReference type="InterPro" id="IPR036097">
    <property type="entry name" value="HisK_dim/P_sf"/>
</dbReference>
<dbReference type="InterPro" id="IPR003661">
    <property type="entry name" value="HisK_dim/P_dom"/>
</dbReference>
<dbReference type="PANTHER" id="PTHR45339:SF5">
    <property type="entry name" value="HISTIDINE KINASE"/>
    <property type="match status" value="1"/>
</dbReference>
<dbReference type="PRINTS" id="PR00344">
    <property type="entry name" value="BCTRLSENSOR"/>
</dbReference>
<sequence length="1059" mass="117394">MGKPYRERGVFICDEEAKNIYTNKAYQEMTGCTREELLGLGWTSCIHPKDLPSVWSQALRLYSRNSEMENRHEIQCEFRLMHRDGSFIWANCQPVDMSGFSGVGTFVGILEDISWRKEAEESLRQSEERFLLAMQGSHDGLWDWDMVTDKVFYSRRYMQMLGMEAEEFNGNFSVFESRIHPEHHNAVITSLGEYLSAHGLDSHPFEVETPLQMKNGTYQWFRMRGQALWDRNGTAIRMAGSITNITERRNWEEEQARLIANLADARDKAETTAKARSEFLAVMSHEIRTPLNGVIGMASILLDTTSTPEQQECLETIRISGECLLSIINDILDLSKIDAGKLNLTPVPCNLRNLVEDVGSLLALRGEAEGVEMVVHYRSALSAVFVDAVRLRQVLINLVGNACKFTHKGYIAVDVSIVCSTCHQEFFLGQKQCAQCISKPTAAATAMTTGTIPVMAEEKHPQNTEKRMLENGLNRSTAIAAPDTMCVHTLGNGEQERYDFSVENIRTQMSLSENIECTTRNKVGGDTGDVIEGTQDGTIMQHICHDFASSEMPLKLPYASYKKRKKDVLSKKSEQISGVCETQANNHSRIDYGCNNSRLPVDMPDQKEISDRVFFPKEFNKSSSHCGEEEQLSPIQMPHQMLQWFRFSVIDTGIGIPADTLGLLFEKFTQCSTTGTYGGTGLGLAVSKKLVELMGGSIGVESTEGIGSKFTFIIPLELDPSAEQGHRAPTNDLCNEEAHEEEVHSVAKADRLPKFAEQRRVLVVDHHEMTKEVVCEQICAWGMESRACNNVSEAVTILKQSTHVNQPIHIAIVDSTIVENFGQEMEQARAELPALKGPQLIMLGHVGQSLPSQPVLAELGCCACFNRPTRQAYLRNALAVALAGIPTTLALPHCTLNTANGKEAVKGEDSPRCLTSASQSTVHKSRVLLVEDNKVNQMVAVRLLNTLGCTVTVACNGIEALSILECPSTYDIIFMDCHMPGMDGFETARLLRQENHASHTVPIVALTAATSEGEVEKCIASGMDDYISKPVTKAILQRALDRWVGQETCCMTAGTDLLP</sequence>
<dbReference type="InterPro" id="IPR000014">
    <property type="entry name" value="PAS"/>
</dbReference>
<evidence type="ECO:0000256" key="4">
    <source>
        <dbReference type="ARBA" id="ARBA00022991"/>
    </source>
</evidence>
<evidence type="ECO:0000259" key="10">
    <source>
        <dbReference type="PROSITE" id="PS50113"/>
    </source>
</evidence>
<feature type="domain" description="Histidine kinase" evidence="7">
    <location>
        <begin position="282"/>
        <end position="718"/>
    </location>
</feature>
<feature type="domain" description="PAS" evidence="9">
    <location>
        <begin position="126"/>
        <end position="198"/>
    </location>
</feature>
<proteinExistence type="predicted"/>
<dbReference type="Proteomes" id="UP001497444">
    <property type="component" value="Chromosome 2"/>
</dbReference>
<dbReference type="InterPro" id="IPR036890">
    <property type="entry name" value="HATPase_C_sf"/>
</dbReference>
<dbReference type="InterPro" id="IPR005467">
    <property type="entry name" value="His_kinase_dom"/>
</dbReference>
<evidence type="ECO:0000256" key="1">
    <source>
        <dbReference type="ARBA" id="ARBA00022543"/>
    </source>
</evidence>
<dbReference type="InterPro" id="IPR013655">
    <property type="entry name" value="PAS_fold_3"/>
</dbReference>
<feature type="domain" description="Response regulatory" evidence="8">
    <location>
        <begin position="760"/>
        <end position="882"/>
    </location>
</feature>
<dbReference type="Pfam" id="PF00512">
    <property type="entry name" value="HisKA"/>
    <property type="match status" value="1"/>
</dbReference>
<gene>
    <name evidence="11" type="ORF">CSSPJE1EN1_LOCUS14802</name>
</gene>
<dbReference type="SUPFAM" id="SSF47384">
    <property type="entry name" value="Homodimeric domain of signal transducing histidine kinase"/>
    <property type="match status" value="1"/>
</dbReference>
<dbReference type="CDD" id="cd00130">
    <property type="entry name" value="PAS"/>
    <property type="match status" value="2"/>
</dbReference>
<dbReference type="PROSITE" id="PS50109">
    <property type="entry name" value="HIS_KIN"/>
    <property type="match status" value="1"/>
</dbReference>
<dbReference type="InterPro" id="IPR001610">
    <property type="entry name" value="PAC"/>
</dbReference>
<dbReference type="Pfam" id="PF00072">
    <property type="entry name" value="Response_reg"/>
    <property type="match status" value="1"/>
</dbReference>
<dbReference type="InterPro" id="IPR011006">
    <property type="entry name" value="CheY-like_superfamily"/>
</dbReference>
<accession>A0ABP0WSG1</accession>
<dbReference type="Pfam" id="PF08447">
    <property type="entry name" value="PAS_3"/>
    <property type="match status" value="2"/>
</dbReference>
<evidence type="ECO:0000256" key="5">
    <source>
        <dbReference type="ARBA" id="ARBA00023170"/>
    </source>
</evidence>
<dbReference type="PROSITE" id="PS50110">
    <property type="entry name" value="RESPONSE_REGULATORY"/>
    <property type="match status" value="2"/>
</dbReference>
<evidence type="ECO:0000313" key="12">
    <source>
        <dbReference type="Proteomes" id="UP001497444"/>
    </source>
</evidence>
<dbReference type="SUPFAM" id="SSF52172">
    <property type="entry name" value="CheY-like"/>
    <property type="match status" value="2"/>
</dbReference>
<dbReference type="InterPro" id="IPR004358">
    <property type="entry name" value="Sig_transdc_His_kin-like_C"/>
</dbReference>
<keyword evidence="5" id="KW-0675">Receptor</keyword>
<keyword evidence="4" id="KW-0157">Chromophore</keyword>
<dbReference type="PANTHER" id="PTHR45339">
    <property type="entry name" value="HYBRID SIGNAL TRANSDUCTION HISTIDINE KINASE J"/>
    <property type="match status" value="1"/>
</dbReference>
<feature type="domain" description="PAC" evidence="10">
    <location>
        <begin position="205"/>
        <end position="257"/>
    </location>
</feature>
<evidence type="ECO:0000313" key="11">
    <source>
        <dbReference type="EMBL" id="CAK9269324.1"/>
    </source>
</evidence>
<reference evidence="11 12" key="1">
    <citation type="submission" date="2024-02" db="EMBL/GenBank/DDBJ databases">
        <authorList>
            <consortium name="ELIXIR-Norway"/>
            <consortium name="Elixir Norway"/>
        </authorList>
    </citation>
    <scope>NUCLEOTIDE SEQUENCE [LARGE SCALE GENOMIC DNA]</scope>
</reference>
<evidence type="ECO:0000256" key="2">
    <source>
        <dbReference type="ARBA" id="ARBA00022553"/>
    </source>
</evidence>
<dbReference type="InterPro" id="IPR035965">
    <property type="entry name" value="PAS-like_dom_sf"/>
</dbReference>
<dbReference type="NCBIfam" id="TIGR00229">
    <property type="entry name" value="sensory_box"/>
    <property type="match status" value="2"/>
</dbReference>
<keyword evidence="3" id="KW-0716">Sensory transduction</keyword>
<dbReference type="PROSITE" id="PS50112">
    <property type="entry name" value="PAS"/>
    <property type="match status" value="2"/>
</dbReference>
<evidence type="ECO:0000256" key="3">
    <source>
        <dbReference type="ARBA" id="ARBA00022606"/>
    </source>
</evidence>
<evidence type="ECO:0000259" key="9">
    <source>
        <dbReference type="PROSITE" id="PS50112"/>
    </source>
</evidence>
<dbReference type="SMART" id="SM00387">
    <property type="entry name" value="HATPase_c"/>
    <property type="match status" value="1"/>
</dbReference>
<feature type="domain" description="Response regulatory" evidence="8">
    <location>
        <begin position="926"/>
        <end position="1044"/>
    </location>
</feature>
<dbReference type="PROSITE" id="PS50113">
    <property type="entry name" value="PAC"/>
    <property type="match status" value="2"/>
</dbReference>
<dbReference type="Gene3D" id="3.40.50.2300">
    <property type="match status" value="2"/>
</dbReference>
<evidence type="ECO:0000256" key="6">
    <source>
        <dbReference type="PROSITE-ProRule" id="PRU00169"/>
    </source>
</evidence>
<dbReference type="InterPro" id="IPR000700">
    <property type="entry name" value="PAS-assoc_C"/>
</dbReference>
<keyword evidence="1" id="KW-0600">Photoreceptor protein</keyword>
<dbReference type="SMART" id="SM00448">
    <property type="entry name" value="REC"/>
    <property type="match status" value="1"/>
</dbReference>
<dbReference type="InterPro" id="IPR003594">
    <property type="entry name" value="HATPase_dom"/>
</dbReference>
<keyword evidence="2 6" id="KW-0597">Phosphoprotein</keyword>
<dbReference type="Gene3D" id="1.10.287.130">
    <property type="match status" value="1"/>
</dbReference>
<name>A0ABP0WSG1_9BRYO</name>
<dbReference type="SUPFAM" id="SSF55785">
    <property type="entry name" value="PYP-like sensor domain (PAS domain)"/>
    <property type="match status" value="2"/>
</dbReference>
<dbReference type="SMART" id="SM00091">
    <property type="entry name" value="PAS"/>
    <property type="match status" value="2"/>
</dbReference>
<protein>
    <recommendedName>
        <fullName evidence="13">Histidine kinase</fullName>
    </recommendedName>
</protein>
<dbReference type="SMART" id="SM00388">
    <property type="entry name" value="HisKA"/>
    <property type="match status" value="1"/>
</dbReference>
<dbReference type="InterPro" id="IPR001789">
    <property type="entry name" value="Sig_transdc_resp-reg_receiver"/>
</dbReference>
<dbReference type="CDD" id="cd00082">
    <property type="entry name" value="HisKA"/>
    <property type="match status" value="1"/>
</dbReference>
<feature type="domain" description="PAC" evidence="10">
    <location>
        <begin position="74"/>
        <end position="125"/>
    </location>
</feature>
<keyword evidence="12" id="KW-1185">Reference proteome</keyword>
<dbReference type="Pfam" id="PF02518">
    <property type="entry name" value="HATPase_c"/>
    <property type="match status" value="1"/>
</dbReference>
<feature type="modified residue" description="4-aspartylphosphate" evidence="6">
    <location>
        <position position="976"/>
    </location>
</feature>
<evidence type="ECO:0008006" key="13">
    <source>
        <dbReference type="Google" id="ProtNLM"/>
    </source>
</evidence>
<feature type="modified residue" description="4-aspartylphosphate" evidence="6">
    <location>
        <position position="814"/>
    </location>
</feature>
<organism evidence="11 12">
    <name type="scientific">Sphagnum jensenii</name>
    <dbReference type="NCBI Taxonomy" id="128206"/>
    <lineage>
        <taxon>Eukaryota</taxon>
        <taxon>Viridiplantae</taxon>
        <taxon>Streptophyta</taxon>
        <taxon>Embryophyta</taxon>
        <taxon>Bryophyta</taxon>
        <taxon>Sphagnophytina</taxon>
        <taxon>Sphagnopsida</taxon>
        <taxon>Sphagnales</taxon>
        <taxon>Sphagnaceae</taxon>
        <taxon>Sphagnum</taxon>
    </lineage>
</organism>